<evidence type="ECO:0000256" key="1">
    <source>
        <dbReference type="ARBA" id="ARBA00022729"/>
    </source>
</evidence>
<dbReference type="InterPro" id="IPR013517">
    <property type="entry name" value="FG-GAP"/>
</dbReference>
<keyword evidence="1" id="KW-0732">Signal</keyword>
<gene>
    <name evidence="4" type="ORF">Pla22_26820</name>
</gene>
<dbReference type="AlphaFoldDB" id="A0A5C5WWQ8"/>
<dbReference type="RefSeq" id="WP_146514971.1">
    <property type="nucleotide sequence ID" value="NZ_SJPI01000001.1"/>
</dbReference>
<dbReference type="EMBL" id="SJPI01000001">
    <property type="protein sequence ID" value="TWT55028.1"/>
    <property type="molecule type" value="Genomic_DNA"/>
</dbReference>
<dbReference type="Proteomes" id="UP000316598">
    <property type="component" value="Unassembled WGS sequence"/>
</dbReference>
<dbReference type="Gene3D" id="2.60.40.3440">
    <property type="match status" value="1"/>
</dbReference>
<evidence type="ECO:0000256" key="2">
    <source>
        <dbReference type="ARBA" id="ARBA00022737"/>
    </source>
</evidence>
<evidence type="ECO:0000313" key="5">
    <source>
        <dbReference type="Proteomes" id="UP000316598"/>
    </source>
</evidence>
<sequence length="592" mass="62080">MTGFSNIDFEIAGGTGDDIRDALESDDYELLFHKLGPTAVPDSVVAIQDTAVFVPVLDNDLPSGDVEVIGFSDPANGNATVNANGQIEYTPTSGFLGTDAFDYTIALKSTELTNAEITGGDRYGYSVDVDGDLAVVGAYLDDPNDVTNAGSVSLYRRDGISWQFLTLLTGDAIPQSQFGWSVAVSGDTVVVGAQRDSDNGFHSGAAYVFQDVDGEWTQVRKLAGSDTVNRDLFGRSVDIDRDTIVVGASTADPLGASSGAANVYNRDEGGQDNWGQIKKLTGSTQGAGDRFGQSVAIDNATIVVGAFRNDDQGIDSGAVYVFKRNRFGAENWGELKVITASDASAGDRFGASVAVDGTTVVVGSPQDDTGGVNQLGSVYVLSQNEGGSNNWGQVAKLLATDGNAGDRLGLSVAFDGSRIVAGSPLADGGGDASGRGYLFELTNGSWTQTRVLGSSEVTTADQYGIAVAVDGDVAVIGSWLDNRPSNNSGGAYAFDLQTDTATVTVTVTVNPGSSELPLIEDSPAMMNIASEAALPNVMHENQDADQAVWQARVWARDRVFAQSMETDDENEDERYLDDIADDRLGHAFSASL</sequence>
<dbReference type="Pfam" id="PF14312">
    <property type="entry name" value="FG-GAP_2"/>
    <property type="match status" value="7"/>
</dbReference>
<organism evidence="4 5">
    <name type="scientific">Rubripirellula amarantea</name>
    <dbReference type="NCBI Taxonomy" id="2527999"/>
    <lineage>
        <taxon>Bacteria</taxon>
        <taxon>Pseudomonadati</taxon>
        <taxon>Planctomycetota</taxon>
        <taxon>Planctomycetia</taxon>
        <taxon>Pirellulales</taxon>
        <taxon>Pirellulaceae</taxon>
        <taxon>Rubripirellula</taxon>
    </lineage>
</organism>
<dbReference type="SMART" id="SM00191">
    <property type="entry name" value="Int_alpha"/>
    <property type="match status" value="5"/>
</dbReference>
<dbReference type="PROSITE" id="PS51470">
    <property type="entry name" value="FG_GAP"/>
    <property type="match status" value="3"/>
</dbReference>
<dbReference type="Gene3D" id="2.130.10.130">
    <property type="entry name" value="Integrin alpha, N-terminal"/>
    <property type="match status" value="2"/>
</dbReference>
<keyword evidence="5" id="KW-1185">Reference proteome</keyword>
<proteinExistence type="predicted"/>
<keyword evidence="3" id="KW-0325">Glycoprotein</keyword>
<protein>
    <recommendedName>
        <fullName evidence="6">FG-GAP repeat protein</fullName>
    </recommendedName>
</protein>
<dbReference type="OrthoDB" id="197688at2"/>
<dbReference type="InterPro" id="IPR028994">
    <property type="entry name" value="Integrin_alpha_N"/>
</dbReference>
<dbReference type="Pfam" id="PF17963">
    <property type="entry name" value="Big_9"/>
    <property type="match status" value="1"/>
</dbReference>
<dbReference type="PANTHER" id="PTHR36220">
    <property type="entry name" value="UNNAMED PRODUCT"/>
    <property type="match status" value="1"/>
</dbReference>
<evidence type="ECO:0008006" key="6">
    <source>
        <dbReference type="Google" id="ProtNLM"/>
    </source>
</evidence>
<name>A0A5C5WWQ8_9BACT</name>
<dbReference type="PANTHER" id="PTHR36220:SF1">
    <property type="entry name" value="GAMMA TUBULIN COMPLEX COMPONENT C-TERMINAL DOMAIN-CONTAINING PROTEIN"/>
    <property type="match status" value="1"/>
</dbReference>
<accession>A0A5C5WWQ8</accession>
<evidence type="ECO:0000313" key="4">
    <source>
        <dbReference type="EMBL" id="TWT55028.1"/>
    </source>
</evidence>
<keyword evidence="2" id="KW-0677">Repeat</keyword>
<reference evidence="4 5" key="1">
    <citation type="submission" date="2019-02" db="EMBL/GenBank/DDBJ databases">
        <title>Deep-cultivation of Planctomycetes and their phenomic and genomic characterization uncovers novel biology.</title>
        <authorList>
            <person name="Wiegand S."/>
            <person name="Jogler M."/>
            <person name="Boedeker C."/>
            <person name="Pinto D."/>
            <person name="Vollmers J."/>
            <person name="Rivas-Marin E."/>
            <person name="Kohn T."/>
            <person name="Peeters S.H."/>
            <person name="Heuer A."/>
            <person name="Rast P."/>
            <person name="Oberbeckmann S."/>
            <person name="Bunk B."/>
            <person name="Jeske O."/>
            <person name="Meyerdierks A."/>
            <person name="Storesund J.E."/>
            <person name="Kallscheuer N."/>
            <person name="Luecker S."/>
            <person name="Lage O.M."/>
            <person name="Pohl T."/>
            <person name="Merkel B.J."/>
            <person name="Hornburger P."/>
            <person name="Mueller R.-W."/>
            <person name="Bruemmer F."/>
            <person name="Labrenz M."/>
            <person name="Spormann A.M."/>
            <person name="Op Den Camp H."/>
            <person name="Overmann J."/>
            <person name="Amann R."/>
            <person name="Jetten M.S.M."/>
            <person name="Mascher T."/>
            <person name="Medema M.H."/>
            <person name="Devos D.P."/>
            <person name="Kaster A.-K."/>
            <person name="Ovreas L."/>
            <person name="Rohde M."/>
            <person name="Galperin M.Y."/>
            <person name="Jogler C."/>
        </authorList>
    </citation>
    <scope>NUCLEOTIDE SEQUENCE [LARGE SCALE GENOMIC DNA]</scope>
    <source>
        <strain evidence="4 5">Pla22</strain>
    </source>
</reference>
<dbReference type="SUPFAM" id="SSF50965">
    <property type="entry name" value="Galactose oxidase, central domain"/>
    <property type="match status" value="2"/>
</dbReference>
<dbReference type="InterPro" id="IPR011043">
    <property type="entry name" value="Gal_Oxase/kelch_b-propeller"/>
</dbReference>
<evidence type="ECO:0000256" key="3">
    <source>
        <dbReference type="ARBA" id="ARBA00023180"/>
    </source>
</evidence>
<comment type="caution">
    <text evidence="4">The sequence shown here is derived from an EMBL/GenBank/DDBJ whole genome shotgun (WGS) entry which is preliminary data.</text>
</comment>
<dbReference type="InterPro" id="IPR013519">
    <property type="entry name" value="Int_alpha_beta-p"/>
</dbReference>